<organism evidence="2">
    <name type="scientific">Candidatus Kentrum sp. DK</name>
    <dbReference type="NCBI Taxonomy" id="2126562"/>
    <lineage>
        <taxon>Bacteria</taxon>
        <taxon>Pseudomonadati</taxon>
        <taxon>Pseudomonadota</taxon>
        <taxon>Gammaproteobacteria</taxon>
        <taxon>Candidatus Kentrum</taxon>
    </lineage>
</organism>
<dbReference type="EMBL" id="CAADEY010000129">
    <property type="protein sequence ID" value="VFJ65335.1"/>
    <property type="molecule type" value="Genomic_DNA"/>
</dbReference>
<evidence type="ECO:0000313" key="1">
    <source>
        <dbReference type="EMBL" id="VFJ65335.1"/>
    </source>
</evidence>
<sequence>MPIKPQVYDFVAYYEPRADFSLSARIRKAIKELGRRYGRPTWMAGAHAGRPAIYTDMHGISIGARIEISRLIWKPESRRARIAEVFEMFTEAARQGITSGPISRMTVRFRGGKHSIGPRLPVREAFEAVFGSTCCFQVLTTDHRYLHMHIGRAVVHQTLLQHLREGGPYHSTYLPRIERVQNELDGQPDRYEGYHYFVKPFLSPEGWPEVDFCYSGHEPARPMEATLLQRTGEQLRFIPESEVEIHSDQFVSLTDYELGARRFGALWIMQQGLIRQLDREYLPLLYLFMDDSGHPMPDRAFNWQELFERQRKSQYVPQASRASGTFLDMGIEHMLERDLIMQEGGNWCLHPGFSDVLHVTYYELGQYDKRLA</sequence>
<proteinExistence type="predicted"/>
<evidence type="ECO:0000313" key="2">
    <source>
        <dbReference type="EMBL" id="VFJ65921.1"/>
    </source>
</evidence>
<name>A0A450TFC8_9GAMM</name>
<accession>A0A450TFC8</accession>
<protein>
    <submittedName>
        <fullName evidence="2">Uncharacterized protein</fullName>
    </submittedName>
</protein>
<dbReference type="EMBL" id="CAADEX010000156">
    <property type="protein sequence ID" value="VFJ65921.1"/>
    <property type="molecule type" value="Genomic_DNA"/>
</dbReference>
<dbReference type="AlphaFoldDB" id="A0A450TFC8"/>
<gene>
    <name evidence="2" type="ORF">BECKDK2373B_GA0170837_11561</name>
    <name evidence="1" type="ORF">BECKDK2373C_GA0170839_11291</name>
</gene>
<reference evidence="2" key="1">
    <citation type="submission" date="2019-02" db="EMBL/GenBank/DDBJ databases">
        <authorList>
            <person name="Gruber-Vodicka R. H."/>
            <person name="Seah K. B. B."/>
        </authorList>
    </citation>
    <scope>NUCLEOTIDE SEQUENCE</scope>
    <source>
        <strain evidence="1">BECK_DK161</strain>
        <strain evidence="2">BECK_DK47</strain>
    </source>
</reference>